<name>A0ABD5RBB2_9EURY</name>
<keyword evidence="2" id="KW-0378">Hydrolase</keyword>
<evidence type="ECO:0000259" key="1">
    <source>
        <dbReference type="Pfam" id="PF03372"/>
    </source>
</evidence>
<reference evidence="2 3" key="1">
    <citation type="journal article" date="2019" name="Int. J. Syst. Evol. Microbiol.">
        <title>The Global Catalogue of Microorganisms (GCM) 10K type strain sequencing project: providing services to taxonomists for standard genome sequencing and annotation.</title>
        <authorList>
            <consortium name="The Broad Institute Genomics Platform"/>
            <consortium name="The Broad Institute Genome Sequencing Center for Infectious Disease"/>
            <person name="Wu L."/>
            <person name="Ma J."/>
        </authorList>
    </citation>
    <scope>NUCLEOTIDE SEQUENCE [LARGE SCALE GENOMIC DNA]</scope>
    <source>
        <strain evidence="2 3">CGMCC 1.12237</strain>
    </source>
</reference>
<dbReference type="AlphaFoldDB" id="A0ABD5RBB2"/>
<keyword evidence="2" id="KW-0255">Endonuclease</keyword>
<sequence>MTRHTSRRRLLQTLGVAATGPTLAGLASGRGKPTTTRFAAFNVVELETEQVQSPGDPQAAAAARVIQEVRPDVLVVNELTNNLQEGVATDTPNVEAFVENYLTVPQRDDLEGIDYPYTLQPDSNTGVLPEADYDFNKDGSAGERPGDAFGFGFYPGHYAFVVASRVPFDESAVRTFQEFRWADMPGNLIPLESDPGTDTDAIYLTEAETEVYRLSSKTHVDVPFEVDDGVVHGLFAHPTPSAFDGANNFNGRWNHDEVRFFADYVAGEDYIYDDSGQSGGLGADADYVLLGDMNAGPGSDRPLDPATTYFLENPDFDTSSLPTSPGGAQRGNPYATATFGGGSQVDWVLPSPSLSTRRSSVVWPSRNAEKRGLGADVAAASDHRLVWANVTRR</sequence>
<organism evidence="2 3">
    <name type="scientific">Salinirubrum litoreum</name>
    <dbReference type="NCBI Taxonomy" id="1126234"/>
    <lineage>
        <taxon>Archaea</taxon>
        <taxon>Methanobacteriati</taxon>
        <taxon>Methanobacteriota</taxon>
        <taxon>Stenosarchaea group</taxon>
        <taxon>Halobacteria</taxon>
        <taxon>Halobacteriales</taxon>
        <taxon>Haloferacaceae</taxon>
        <taxon>Salinirubrum</taxon>
    </lineage>
</organism>
<dbReference type="GO" id="GO:0004519">
    <property type="term" value="F:endonuclease activity"/>
    <property type="evidence" value="ECO:0007669"/>
    <property type="project" value="UniProtKB-KW"/>
</dbReference>
<dbReference type="PROSITE" id="PS51318">
    <property type="entry name" value="TAT"/>
    <property type="match status" value="1"/>
</dbReference>
<dbReference type="InterPro" id="IPR006311">
    <property type="entry name" value="TAT_signal"/>
</dbReference>
<dbReference type="RefSeq" id="WP_227229546.1">
    <property type="nucleotide sequence ID" value="NZ_JAJCVJ010000002.1"/>
</dbReference>
<evidence type="ECO:0000313" key="3">
    <source>
        <dbReference type="Proteomes" id="UP001596201"/>
    </source>
</evidence>
<dbReference type="EMBL" id="JBHSKX010000002">
    <property type="protein sequence ID" value="MFC5367284.1"/>
    <property type="molecule type" value="Genomic_DNA"/>
</dbReference>
<dbReference type="Pfam" id="PF03372">
    <property type="entry name" value="Exo_endo_phos"/>
    <property type="match status" value="1"/>
</dbReference>
<dbReference type="InterPro" id="IPR036691">
    <property type="entry name" value="Endo/exonu/phosph_ase_sf"/>
</dbReference>
<comment type="caution">
    <text evidence="2">The sequence shown here is derived from an EMBL/GenBank/DDBJ whole genome shotgun (WGS) entry which is preliminary data.</text>
</comment>
<keyword evidence="2" id="KW-0540">Nuclease</keyword>
<dbReference type="SUPFAM" id="SSF56219">
    <property type="entry name" value="DNase I-like"/>
    <property type="match status" value="1"/>
</dbReference>
<proteinExistence type="predicted"/>
<protein>
    <submittedName>
        <fullName evidence="2">Endonuclease/exonuclease/phosphatase family protein</fullName>
    </submittedName>
</protein>
<dbReference type="Gene3D" id="3.60.10.10">
    <property type="entry name" value="Endonuclease/exonuclease/phosphatase"/>
    <property type="match status" value="1"/>
</dbReference>
<accession>A0ABD5RBB2</accession>
<gene>
    <name evidence="2" type="ORF">ACFPJ5_10050</name>
</gene>
<dbReference type="Proteomes" id="UP001596201">
    <property type="component" value="Unassembled WGS sequence"/>
</dbReference>
<dbReference type="InterPro" id="IPR005135">
    <property type="entry name" value="Endo/exonuclease/phosphatase"/>
</dbReference>
<evidence type="ECO:0000313" key="2">
    <source>
        <dbReference type="EMBL" id="MFC5367284.1"/>
    </source>
</evidence>
<feature type="domain" description="Endonuclease/exonuclease/phosphatase" evidence="1">
    <location>
        <begin position="56"/>
        <end position="383"/>
    </location>
</feature>
<keyword evidence="3" id="KW-1185">Reference proteome</keyword>